<dbReference type="PROSITE" id="PS00109">
    <property type="entry name" value="PROTEIN_KINASE_TYR"/>
    <property type="match status" value="1"/>
</dbReference>
<dbReference type="PRINTS" id="PR00109">
    <property type="entry name" value="TYRKINASE"/>
</dbReference>
<keyword evidence="4 10" id="KW-0547">Nucleotide-binding</keyword>
<dbReference type="GO" id="GO:0005886">
    <property type="term" value="C:plasma membrane"/>
    <property type="evidence" value="ECO:0007669"/>
    <property type="project" value="TreeGrafter"/>
</dbReference>
<sequence length="771" mass="86919">MFHKICVSVTSLFINFAVTSFSTNLTPRENGFLPPYVNRYCTSYFSSDFVHYGCCDKKFPESHCFLNDWGTRDAVCETQNLQANRFNFTCSNSILDHNCTVPKGTFFCCSKDAPLRPDNRPIRPVPDSRVCGTMTTDRFQQFGPGNLTVLDVAEHHEWGESHFIGISAVLKAGTNYVNVTSANCIVSICYTDSEWDANCLHFHYGSRIRPCDNINKLRMFGVGPCQQFYRYQAKHTVNDLRDPANPSASEECTFGDADSDNGTDLITSSCSNRPMDADTCALLYQEWGCESCFYQEIRLTTSNFTFKPTNYAVIRSLRVNSGCSIRASSIMGFQDFNATSSIIPEFFKTIHPTNGPHAAQFNSFDCTCGPKTVTDEVAGTIAGIAVLSVIAVSIVAFVLLRRRNQKVKFTKKETDALKVELFGDGVEPDVEGSQDTNTDLTNTKVEVDYSLKKQNIAVYKNQFLGKGNYSVVYKGVLTSGSDSAVVDCAIKTVDEKTARIDDLKLLMNEIRIMSVIGRHANIVSFLGYYCNFHPSKWEFLCLTELCLGNLHERLRLAKNSIVHKSSSSVAAQLQKAGYVYYEDSTDLEKSNDNVPDNGDTNKTVTTQDMRRWCGEIADGMDYLISKNLLHIDLATRNILLSTEQTAKISDFGLSKKLYESLYYKKVQGGNMWLPMKWSAFESLMSLKFSSQSEIWSYAVTVWEIFSFGDEPYPEVCDMVDLIRLLNSGDRLDCPKRCDQETYELMKRCWEIDENQRPSFVEMSIFFKSANE</sequence>
<keyword evidence="5" id="KW-0418">Kinase</keyword>
<evidence type="ECO:0000313" key="15">
    <source>
        <dbReference type="Proteomes" id="UP000198287"/>
    </source>
</evidence>
<dbReference type="OrthoDB" id="6077854at2759"/>
<dbReference type="FunFam" id="1.10.510.10:FF:001512">
    <property type="entry name" value="Receptor tyrosine-protein kinase erbB-2"/>
    <property type="match status" value="1"/>
</dbReference>
<keyword evidence="7 11" id="KW-0472">Membrane</keyword>
<dbReference type="InterPro" id="IPR008266">
    <property type="entry name" value="Tyr_kinase_AS"/>
</dbReference>
<dbReference type="GO" id="GO:0043235">
    <property type="term" value="C:receptor complex"/>
    <property type="evidence" value="ECO:0007669"/>
    <property type="project" value="TreeGrafter"/>
</dbReference>
<keyword evidence="11" id="KW-1133">Transmembrane helix</keyword>
<evidence type="ECO:0000256" key="1">
    <source>
        <dbReference type="ARBA" id="ARBA00004167"/>
    </source>
</evidence>
<evidence type="ECO:0000256" key="4">
    <source>
        <dbReference type="ARBA" id="ARBA00022741"/>
    </source>
</evidence>
<dbReference type="GO" id="GO:0004714">
    <property type="term" value="F:transmembrane receptor protein tyrosine kinase activity"/>
    <property type="evidence" value="ECO:0007669"/>
    <property type="project" value="UniProtKB-EC"/>
</dbReference>
<comment type="catalytic activity">
    <reaction evidence="9">
        <text>L-tyrosyl-[protein] + ATP = O-phospho-L-tyrosyl-[protein] + ADP + H(+)</text>
        <dbReference type="Rhea" id="RHEA:10596"/>
        <dbReference type="Rhea" id="RHEA-COMP:10136"/>
        <dbReference type="Rhea" id="RHEA-COMP:20101"/>
        <dbReference type="ChEBI" id="CHEBI:15378"/>
        <dbReference type="ChEBI" id="CHEBI:30616"/>
        <dbReference type="ChEBI" id="CHEBI:46858"/>
        <dbReference type="ChEBI" id="CHEBI:61978"/>
        <dbReference type="ChEBI" id="CHEBI:456216"/>
        <dbReference type="EC" id="2.7.10.1"/>
    </reaction>
</comment>
<dbReference type="GO" id="GO:0012505">
    <property type="term" value="C:endomembrane system"/>
    <property type="evidence" value="ECO:0007669"/>
    <property type="project" value="UniProtKB-SubCell"/>
</dbReference>
<dbReference type="PROSITE" id="PS00107">
    <property type="entry name" value="PROTEIN_KINASE_ATP"/>
    <property type="match status" value="1"/>
</dbReference>
<dbReference type="SUPFAM" id="SSF56112">
    <property type="entry name" value="Protein kinase-like (PK-like)"/>
    <property type="match status" value="1"/>
</dbReference>
<dbReference type="Pfam" id="PF07714">
    <property type="entry name" value="PK_Tyr_Ser-Thr"/>
    <property type="match status" value="1"/>
</dbReference>
<evidence type="ECO:0000256" key="10">
    <source>
        <dbReference type="PROSITE-ProRule" id="PRU10141"/>
    </source>
</evidence>
<keyword evidence="6 10" id="KW-0067">ATP-binding</keyword>
<evidence type="ECO:0000256" key="11">
    <source>
        <dbReference type="SAM" id="Phobius"/>
    </source>
</evidence>
<dbReference type="InterPro" id="IPR001245">
    <property type="entry name" value="Ser-Thr/Tyr_kinase_cat_dom"/>
</dbReference>
<dbReference type="PROSITE" id="PS50011">
    <property type="entry name" value="PROTEIN_KINASE_DOM"/>
    <property type="match status" value="1"/>
</dbReference>
<keyword evidence="12" id="KW-0732">Signal</keyword>
<dbReference type="PANTHER" id="PTHR24416">
    <property type="entry name" value="TYROSINE-PROTEIN KINASE RECEPTOR"/>
    <property type="match status" value="1"/>
</dbReference>
<dbReference type="EMBL" id="LNIX01000027">
    <property type="protein sequence ID" value="OXA42050.1"/>
    <property type="molecule type" value="Genomic_DNA"/>
</dbReference>
<dbReference type="GO" id="GO:0007169">
    <property type="term" value="P:cell surface receptor protein tyrosine kinase signaling pathway"/>
    <property type="evidence" value="ECO:0007669"/>
    <property type="project" value="TreeGrafter"/>
</dbReference>
<feature type="domain" description="Protein kinase" evidence="13">
    <location>
        <begin position="458"/>
        <end position="766"/>
    </location>
</feature>
<feature type="binding site" evidence="10">
    <location>
        <position position="491"/>
    </location>
    <ligand>
        <name>ATP</name>
        <dbReference type="ChEBI" id="CHEBI:30616"/>
    </ligand>
</feature>
<protein>
    <submittedName>
        <fullName evidence="14">Macrophage colony-stimulating factor 1 receptor</fullName>
    </submittedName>
</protein>
<keyword evidence="8" id="KW-0829">Tyrosine-protein kinase</keyword>
<evidence type="ECO:0000256" key="5">
    <source>
        <dbReference type="ARBA" id="ARBA00022777"/>
    </source>
</evidence>
<dbReference type="Gene3D" id="3.30.200.20">
    <property type="entry name" value="Phosphorylase Kinase, domain 1"/>
    <property type="match status" value="1"/>
</dbReference>
<organism evidence="14 15">
    <name type="scientific">Folsomia candida</name>
    <name type="common">Springtail</name>
    <dbReference type="NCBI Taxonomy" id="158441"/>
    <lineage>
        <taxon>Eukaryota</taxon>
        <taxon>Metazoa</taxon>
        <taxon>Ecdysozoa</taxon>
        <taxon>Arthropoda</taxon>
        <taxon>Hexapoda</taxon>
        <taxon>Collembola</taxon>
        <taxon>Entomobryomorpha</taxon>
        <taxon>Isotomoidea</taxon>
        <taxon>Isotomidae</taxon>
        <taxon>Proisotominae</taxon>
        <taxon>Folsomia</taxon>
    </lineage>
</organism>
<dbReference type="GO" id="GO:0030182">
    <property type="term" value="P:neuron differentiation"/>
    <property type="evidence" value="ECO:0007669"/>
    <property type="project" value="UniProtKB-ARBA"/>
</dbReference>
<dbReference type="InterPro" id="IPR000719">
    <property type="entry name" value="Prot_kinase_dom"/>
</dbReference>
<evidence type="ECO:0000256" key="8">
    <source>
        <dbReference type="ARBA" id="ARBA00023137"/>
    </source>
</evidence>
<keyword evidence="14" id="KW-0675">Receptor</keyword>
<feature type="signal peptide" evidence="12">
    <location>
        <begin position="1"/>
        <end position="20"/>
    </location>
</feature>
<dbReference type="GO" id="GO:0048468">
    <property type="term" value="P:cell development"/>
    <property type="evidence" value="ECO:0007669"/>
    <property type="project" value="UniProtKB-ARBA"/>
</dbReference>
<keyword evidence="3" id="KW-0808">Transferase</keyword>
<evidence type="ECO:0000256" key="12">
    <source>
        <dbReference type="SAM" id="SignalP"/>
    </source>
</evidence>
<dbReference type="Gene3D" id="1.10.510.10">
    <property type="entry name" value="Transferase(Phosphotransferase) domain 1"/>
    <property type="match status" value="1"/>
</dbReference>
<keyword evidence="15" id="KW-1185">Reference proteome</keyword>
<dbReference type="InterPro" id="IPR011009">
    <property type="entry name" value="Kinase-like_dom_sf"/>
</dbReference>
<keyword evidence="11" id="KW-0812">Transmembrane</keyword>
<dbReference type="PANTHER" id="PTHR24416:SF611">
    <property type="entry name" value="TYROSINE-PROTEIN KINASE TRANSMEMBRANE RECEPTOR ROR"/>
    <property type="match status" value="1"/>
</dbReference>
<evidence type="ECO:0000256" key="9">
    <source>
        <dbReference type="ARBA" id="ARBA00051243"/>
    </source>
</evidence>
<dbReference type="InterPro" id="IPR017441">
    <property type="entry name" value="Protein_kinase_ATP_BS"/>
</dbReference>
<evidence type="ECO:0000256" key="2">
    <source>
        <dbReference type="ARBA" id="ARBA00004308"/>
    </source>
</evidence>
<dbReference type="InterPro" id="IPR050122">
    <property type="entry name" value="RTK"/>
</dbReference>
<dbReference type="GO" id="GO:0050793">
    <property type="term" value="P:regulation of developmental process"/>
    <property type="evidence" value="ECO:0007669"/>
    <property type="project" value="UniProtKB-ARBA"/>
</dbReference>
<comment type="caution">
    <text evidence="14">The sequence shown here is derived from an EMBL/GenBank/DDBJ whole genome shotgun (WGS) entry which is preliminary data.</text>
</comment>
<evidence type="ECO:0000256" key="3">
    <source>
        <dbReference type="ARBA" id="ARBA00022679"/>
    </source>
</evidence>
<evidence type="ECO:0000256" key="6">
    <source>
        <dbReference type="ARBA" id="ARBA00022840"/>
    </source>
</evidence>
<evidence type="ECO:0000256" key="7">
    <source>
        <dbReference type="ARBA" id="ARBA00023136"/>
    </source>
</evidence>
<reference evidence="14 15" key="1">
    <citation type="submission" date="2015-12" db="EMBL/GenBank/DDBJ databases">
        <title>The genome of Folsomia candida.</title>
        <authorList>
            <person name="Faddeeva A."/>
            <person name="Derks M.F."/>
            <person name="Anvar Y."/>
            <person name="Smit S."/>
            <person name="Van Straalen N."/>
            <person name="Roelofs D."/>
        </authorList>
    </citation>
    <scope>NUCLEOTIDE SEQUENCE [LARGE SCALE GENOMIC DNA]</scope>
    <source>
        <strain evidence="14 15">VU population</strain>
        <tissue evidence="14">Whole body</tissue>
    </source>
</reference>
<name>A0A226DA86_FOLCA</name>
<gene>
    <name evidence="14" type="ORF">Fcan01_23066</name>
</gene>
<proteinExistence type="predicted"/>
<dbReference type="Proteomes" id="UP000198287">
    <property type="component" value="Unassembled WGS sequence"/>
</dbReference>
<dbReference type="CDD" id="cd00192">
    <property type="entry name" value="PTKc"/>
    <property type="match status" value="1"/>
</dbReference>
<dbReference type="GO" id="GO:0051130">
    <property type="term" value="P:positive regulation of cellular component organization"/>
    <property type="evidence" value="ECO:0007669"/>
    <property type="project" value="UniProtKB-ARBA"/>
</dbReference>
<feature type="chain" id="PRO_5011991059" evidence="12">
    <location>
        <begin position="21"/>
        <end position="771"/>
    </location>
</feature>
<accession>A0A226DA86</accession>
<dbReference type="GO" id="GO:0005524">
    <property type="term" value="F:ATP binding"/>
    <property type="evidence" value="ECO:0007669"/>
    <property type="project" value="UniProtKB-UniRule"/>
</dbReference>
<evidence type="ECO:0000313" key="14">
    <source>
        <dbReference type="EMBL" id="OXA42050.1"/>
    </source>
</evidence>
<feature type="transmembrane region" description="Helical" evidence="11">
    <location>
        <begin position="377"/>
        <end position="400"/>
    </location>
</feature>
<comment type="subcellular location">
    <subcellularLocation>
        <location evidence="2">Endomembrane system</location>
    </subcellularLocation>
    <subcellularLocation>
        <location evidence="1">Membrane</location>
        <topology evidence="1">Single-pass membrane protein</topology>
    </subcellularLocation>
</comment>
<dbReference type="AlphaFoldDB" id="A0A226DA86"/>
<evidence type="ECO:0000259" key="13">
    <source>
        <dbReference type="PROSITE" id="PS50011"/>
    </source>
</evidence>